<dbReference type="Proteomes" id="UP000017429">
    <property type="component" value="Chromosome"/>
</dbReference>
<dbReference type="AlphaFoldDB" id="V2QFW1"/>
<dbReference type="RefSeq" id="WP_023274994.1">
    <property type="nucleotide sequence ID" value="NZ_CP097562.1"/>
</dbReference>
<reference evidence="1" key="1">
    <citation type="journal article" date="2014" name="Genome Announc.">
        <title>Draft genome sequences of the altered schaedler flora, a defined bacterial community from gnotobiotic mice.</title>
        <authorList>
            <person name="Wannemuehler M.J."/>
            <person name="Overstreet A.M."/>
            <person name="Ward D.V."/>
            <person name="Phillips G.J."/>
        </authorList>
    </citation>
    <scope>NUCLEOTIDE SEQUENCE</scope>
    <source>
        <strain evidence="1">ASF457</strain>
    </source>
</reference>
<sequence length="177" mass="20303">MHVILILLVMLANYTFAFAEISEPMTINIIENPVSLNGTYEIERFVILKDKRIFIDSDDKNSITGSKGQVTIDLNITGNIINSTLKMQMKGNIFEEGSAFAGYDFIYSTRVIPMPADNKKNKVNLEDKISAIGLHYYKNENRVIWEIPFEQDKIIIMILDKTSNKIKNLSHSKYMFL</sequence>
<reference evidence="1" key="2">
    <citation type="submission" date="2022-05" db="EMBL/GenBank/DDBJ databases">
        <authorList>
            <person name="Proctor A.L."/>
            <person name="Phillips G.J."/>
            <person name="Wannemuehler M.J."/>
        </authorList>
    </citation>
    <scope>NUCLEOTIDE SEQUENCE</scope>
    <source>
        <strain evidence="1">ASF457</strain>
    </source>
</reference>
<gene>
    <name evidence="1" type="ORF">N508_000686</name>
</gene>
<accession>V2QFW1</accession>
<name>V2QFW1_9BACT</name>
<protein>
    <submittedName>
        <fullName evidence="1">Uncharacterized protein</fullName>
    </submittedName>
</protein>
<reference evidence="1" key="3">
    <citation type="submission" date="2022-06" db="EMBL/GenBank/DDBJ databases">
        <title>Resources to Facilitate Use of the Altered Schaedler Flora (ASF) Mouse Model to Study Microbiome Function.</title>
        <authorList>
            <person name="Proctor A."/>
            <person name="Parvinroo S."/>
            <person name="Richie T."/>
            <person name="Jia X."/>
            <person name="Lee S.T.M."/>
            <person name="Karp P.D."/>
            <person name="Paley S."/>
            <person name="Kostic A.D."/>
            <person name="Pierre J.F."/>
            <person name="Wannemuehler M.J."/>
            <person name="Phillips G.J."/>
        </authorList>
    </citation>
    <scope>NUCLEOTIDE SEQUENCE</scope>
    <source>
        <strain evidence="1">ASF457</strain>
    </source>
</reference>
<dbReference type="EMBL" id="CP097562">
    <property type="protein sequence ID" value="USF23621.1"/>
    <property type="molecule type" value="Genomic_DNA"/>
</dbReference>
<evidence type="ECO:0000313" key="1">
    <source>
        <dbReference type="EMBL" id="USF23621.1"/>
    </source>
</evidence>
<proteinExistence type="predicted"/>
<evidence type="ECO:0000313" key="2">
    <source>
        <dbReference type="Proteomes" id="UP000017429"/>
    </source>
</evidence>
<keyword evidence="2" id="KW-1185">Reference proteome</keyword>
<dbReference type="KEGG" id="msch:N508_000686"/>
<organism evidence="1 2">
    <name type="scientific">Mucispirillum schaedleri ASF457</name>
    <dbReference type="NCBI Taxonomy" id="1379858"/>
    <lineage>
        <taxon>Bacteria</taxon>
        <taxon>Pseudomonadati</taxon>
        <taxon>Deferribacterota</taxon>
        <taxon>Deferribacteres</taxon>
        <taxon>Deferribacterales</taxon>
        <taxon>Mucispirillaceae</taxon>
        <taxon>Mucispirillum</taxon>
    </lineage>
</organism>